<protein>
    <submittedName>
        <fullName evidence="3">Uncharacterized protein</fullName>
    </submittedName>
</protein>
<evidence type="ECO:0000256" key="2">
    <source>
        <dbReference type="SAM" id="Phobius"/>
    </source>
</evidence>
<sequence>MIEARCVEWLQPDVLLSPDEFLAAQSYISPKRARREIAALPDADESIDQIERNMTSLLEGEPALFTTPAAEPTPPLAETAPGPQQVSETRARAASWSLTAALAVVSMPVAIGLSAVHALRGSDVRLSAHVLALTGTGYVLWQAGVLSPILDLAR</sequence>
<dbReference type="EMBL" id="AQQW01000001">
    <property type="protein sequence ID" value="ETW14489.1"/>
    <property type="molecule type" value="Genomic_DNA"/>
</dbReference>
<feature type="transmembrane region" description="Helical" evidence="2">
    <location>
        <begin position="128"/>
        <end position="150"/>
    </location>
</feature>
<evidence type="ECO:0000256" key="1">
    <source>
        <dbReference type="SAM" id="MobiDB-lite"/>
    </source>
</evidence>
<organism evidence="3 4">
    <name type="scientific">Roseivivax marinus</name>
    <dbReference type="NCBI Taxonomy" id="1379903"/>
    <lineage>
        <taxon>Bacteria</taxon>
        <taxon>Pseudomonadati</taxon>
        <taxon>Pseudomonadota</taxon>
        <taxon>Alphaproteobacteria</taxon>
        <taxon>Rhodobacterales</taxon>
        <taxon>Roseobacteraceae</taxon>
        <taxon>Roseivivax</taxon>
    </lineage>
</organism>
<keyword evidence="2" id="KW-0812">Transmembrane</keyword>
<feature type="compositionally biased region" description="Low complexity" evidence="1">
    <location>
        <begin position="61"/>
        <end position="81"/>
    </location>
</feature>
<evidence type="ECO:0000313" key="4">
    <source>
        <dbReference type="Proteomes" id="UP000019063"/>
    </source>
</evidence>
<dbReference type="Proteomes" id="UP000019063">
    <property type="component" value="Unassembled WGS sequence"/>
</dbReference>
<reference evidence="3 4" key="1">
    <citation type="journal article" date="2014" name="Antonie Van Leeuwenhoek">
        <title>Roseivivax atlanticus sp. nov., isolated from surface seawater of the Atlantic Ocean.</title>
        <authorList>
            <person name="Li G."/>
            <person name="Lai Q."/>
            <person name="Liu X."/>
            <person name="Sun F."/>
            <person name="Shao Z."/>
        </authorList>
    </citation>
    <scope>NUCLEOTIDE SEQUENCE [LARGE SCALE GENOMIC DNA]</scope>
    <source>
        <strain evidence="3 4">22II-s10s</strain>
    </source>
</reference>
<dbReference type="eggNOG" id="ENOG503022G">
    <property type="taxonomic scope" value="Bacteria"/>
</dbReference>
<gene>
    <name evidence="3" type="ORF">ATO8_01230</name>
</gene>
<dbReference type="AlphaFoldDB" id="W4HP75"/>
<accession>W4HP75</accession>
<feature type="region of interest" description="Disordered" evidence="1">
    <location>
        <begin position="61"/>
        <end position="83"/>
    </location>
</feature>
<dbReference type="PATRIC" id="fig|1317118.6.peg.255"/>
<comment type="caution">
    <text evidence="3">The sequence shown here is derived from an EMBL/GenBank/DDBJ whole genome shotgun (WGS) entry which is preliminary data.</text>
</comment>
<keyword evidence="2" id="KW-1133">Transmembrane helix</keyword>
<name>W4HP75_9RHOB</name>
<proteinExistence type="predicted"/>
<keyword evidence="4" id="KW-1185">Reference proteome</keyword>
<keyword evidence="2" id="KW-0472">Membrane</keyword>
<feature type="transmembrane region" description="Helical" evidence="2">
    <location>
        <begin position="93"/>
        <end position="116"/>
    </location>
</feature>
<evidence type="ECO:0000313" key="3">
    <source>
        <dbReference type="EMBL" id="ETW14489.1"/>
    </source>
</evidence>